<evidence type="ECO:0000313" key="2">
    <source>
        <dbReference type="Proteomes" id="UP000806542"/>
    </source>
</evidence>
<comment type="caution">
    <text evidence="1">The sequence shown here is derived from an EMBL/GenBank/DDBJ whole genome shotgun (WGS) entry which is preliminary data.</text>
</comment>
<gene>
    <name evidence="1" type="ORF">INF28_04170</name>
</gene>
<keyword evidence="2" id="KW-1185">Reference proteome</keyword>
<evidence type="ECO:0000313" key="1">
    <source>
        <dbReference type="EMBL" id="MBE5039656.1"/>
    </source>
</evidence>
<dbReference type="RefSeq" id="WP_226392216.1">
    <property type="nucleotide sequence ID" value="NZ_JADCKB010000006.1"/>
</dbReference>
<dbReference type="Proteomes" id="UP000806542">
    <property type="component" value="Unassembled WGS sequence"/>
</dbReference>
<name>A0A9D5R7V5_9FIRM</name>
<dbReference type="AlphaFoldDB" id="A0A9D5R7V5"/>
<sequence length="67" mass="7630">MPKMCVLEEGKICNECGECDYCDLNPFKKCDNCGRCLETGEEYREIKIDGVVLPGQQKGKHCKKQDQ</sequence>
<proteinExistence type="predicted"/>
<accession>A0A9D5R7V5</accession>
<protein>
    <submittedName>
        <fullName evidence="1">Uncharacterized protein</fullName>
    </submittedName>
</protein>
<organism evidence="1 2">
    <name type="scientific">Ructibacterium gallinarum</name>
    <dbReference type="NCBI Taxonomy" id="2779355"/>
    <lineage>
        <taxon>Bacteria</taxon>
        <taxon>Bacillati</taxon>
        <taxon>Bacillota</taxon>
        <taxon>Clostridia</taxon>
        <taxon>Eubacteriales</taxon>
        <taxon>Oscillospiraceae</taxon>
        <taxon>Ructibacterium</taxon>
    </lineage>
</organism>
<dbReference type="EMBL" id="JADCKB010000006">
    <property type="protein sequence ID" value="MBE5039656.1"/>
    <property type="molecule type" value="Genomic_DNA"/>
</dbReference>
<reference evidence="1" key="1">
    <citation type="submission" date="2020-10" db="EMBL/GenBank/DDBJ databases">
        <title>ChiBAC.</title>
        <authorList>
            <person name="Zenner C."/>
            <person name="Hitch T.C.A."/>
            <person name="Clavel T."/>
        </authorList>
    </citation>
    <scope>NUCLEOTIDE SEQUENCE</scope>
    <source>
        <strain evidence="1">DSM 107454</strain>
    </source>
</reference>